<feature type="compositionally biased region" description="Basic and acidic residues" evidence="17">
    <location>
        <begin position="236"/>
        <end position="268"/>
    </location>
</feature>
<evidence type="ECO:0000256" key="17">
    <source>
        <dbReference type="SAM" id="MobiDB-lite"/>
    </source>
</evidence>
<dbReference type="EMBL" id="CP021252">
    <property type="protein sequence ID" value="ART20743.1"/>
    <property type="molecule type" value="Genomic_DNA"/>
</dbReference>
<comment type="cofactor">
    <cofactor evidence="2">
        <name>Zn(2+)</name>
        <dbReference type="ChEBI" id="CHEBI:29105"/>
    </cofactor>
</comment>
<dbReference type="GO" id="GO:0003723">
    <property type="term" value="F:RNA binding"/>
    <property type="evidence" value="ECO:0007669"/>
    <property type="project" value="UniProtKB-KW"/>
</dbReference>
<dbReference type="GO" id="GO:0008033">
    <property type="term" value="P:tRNA processing"/>
    <property type="evidence" value="ECO:0007669"/>
    <property type="project" value="UniProtKB-KW"/>
</dbReference>
<feature type="compositionally biased region" description="Basic residues" evidence="17">
    <location>
        <begin position="1098"/>
        <end position="1107"/>
    </location>
</feature>
<keyword evidence="6" id="KW-0698">rRNA processing</keyword>
<dbReference type="Gene3D" id="2.40.50.140">
    <property type="entry name" value="Nucleic acid-binding proteins"/>
    <property type="match status" value="1"/>
</dbReference>
<feature type="compositionally biased region" description="Basic residues" evidence="17">
    <location>
        <begin position="1025"/>
        <end position="1041"/>
    </location>
</feature>
<feature type="compositionally biased region" description="Basic residues" evidence="17">
    <location>
        <begin position="865"/>
        <end position="876"/>
    </location>
</feature>
<dbReference type="GO" id="GO:0046872">
    <property type="term" value="F:metal ion binding"/>
    <property type="evidence" value="ECO:0007669"/>
    <property type="project" value="UniProtKB-KW"/>
</dbReference>
<proteinExistence type="inferred from homology"/>
<dbReference type="PROSITE" id="PS50126">
    <property type="entry name" value="S1"/>
    <property type="match status" value="1"/>
</dbReference>
<feature type="region of interest" description="Disordered" evidence="17">
    <location>
        <begin position="93"/>
        <end position="142"/>
    </location>
</feature>
<dbReference type="PANTHER" id="PTHR30001:SF0">
    <property type="entry name" value="RIBONUCLEASE G"/>
    <property type="match status" value="1"/>
</dbReference>
<evidence type="ECO:0000313" key="19">
    <source>
        <dbReference type="EMBL" id="ART20743.1"/>
    </source>
</evidence>
<gene>
    <name evidence="19" type="ORF">CBE89_04000</name>
</gene>
<evidence type="ECO:0000256" key="5">
    <source>
        <dbReference type="ARBA" id="ARBA00022490"/>
    </source>
</evidence>
<feature type="compositionally biased region" description="Basic residues" evidence="17">
    <location>
        <begin position="1065"/>
        <end position="1078"/>
    </location>
</feature>
<dbReference type="EC" id="3.1.26.12" evidence="15"/>
<keyword evidence="5" id="KW-0963">Cytoplasm</keyword>
<organism evidence="19 20">
    <name type="scientific">Corynebacterium striatum</name>
    <dbReference type="NCBI Taxonomy" id="43770"/>
    <lineage>
        <taxon>Bacteria</taxon>
        <taxon>Bacillati</taxon>
        <taxon>Actinomycetota</taxon>
        <taxon>Actinomycetes</taxon>
        <taxon>Mycobacteriales</taxon>
        <taxon>Corynebacteriaceae</taxon>
        <taxon>Corynebacterium</taxon>
    </lineage>
</organism>
<dbReference type="Proteomes" id="UP000250197">
    <property type="component" value="Chromosome"/>
</dbReference>
<dbReference type="CDD" id="cd04453">
    <property type="entry name" value="S1_RNase_E"/>
    <property type="match status" value="1"/>
</dbReference>
<dbReference type="NCBIfam" id="TIGR00757">
    <property type="entry name" value="RNaseEG"/>
    <property type="match status" value="1"/>
</dbReference>
<sequence length="1132" mass="126192">MATKKTETKKNENTKNTTENPLSAAAAFAQKVDRASFAAKTRLHAVAKQIGLSSKELTAEYAELGLKKAAQSSLTPEEIGQVFDAIIAKAAPAQGTDAAAEAPARKTEKKATTKRAVKKSTKMVAQEQTVDPTAGEKLRNRVRKNVENEISQIEEKVEAELVDAAEEQREEHQNRKTHQGREVQQDTGTVDVEKLHEALVEAGDDFDEDDYAPVITPMPDDEPEVYDFAPIFMAPKLEKPAPRAQREDSRDDREDHEGDDSHKEESRGGKRRRGSRGTSRGRGGSDSRQDARNNTDEPEVIEEPKAIKGSTRIEAQRRRRAELREKGRERQHIVSQAEFLARRESVERTMVVRDKERTDGAGIITQVGVLEDDLLVEHFVTTEAQASLIGNIYLGRVQNVLPSMEAAFIDIGQGRNGVLYAGEVDWRAAGLGGRGRKIENALKSGDQVLVQVAKDPIGHKGARLTTQISLAGRYLVYVPGGRSAGISRKLPVPERKRLKGILERVVPGDGGAIIRTAAENVSEEAIATDVNRLHDLWEDITRRADHEKSTKGAKPVTLYEEPDLLVKVVRDLFNEDFTKLIVDGRRSYNTVSAYVDSMAHDLADRVEKYDARAHGGEDAFVTYRIDEQLHKALSRKVWLPSGGTLVIDRTEAMTVIDVNTGKFTGSGGNLEETVTRNNLEAAEEIVRQMRLRDLGGMIVVDFIDMVLPENQELVLRRLKEALGRDRTRHQVSEVTSLGLVQMTRKRLGTGLIETFSTECEACHGRGIIIHEYPVDEEQQNDAHEHKGRRPRRERRKPEHDPQQHPAAVAMHRHEEAEDARAAASNDAESNEEQKTSIEELVAGIIVNDGKDGKREHNDSQENNRKQRRGRRSRRSNRQAGHAHKEQQDSADDIASIGYAAADNAAELDDVAEFNSYIPDEEPQVEAKVENQEKEQRKDEGAKRSRGRGRRRSTRTNASQKSEPQKSGQTYEEAVAEFEASPRRKRRTRGNSRSDHRPQPQDFLPPAEDHSEEVKPEQKAEDKPKAAAKRARGRRRAVRHTTVKAPQAEAEQVKTEETPAEETKVIRRGRKRAVRKVVARKAPQNGAGETSESAAQPKGKAKAVKKGNKKPEAAETPKAGTRGRRRVARRTAK</sequence>
<feature type="compositionally biased region" description="Basic and acidic residues" evidence="17">
    <location>
        <begin position="811"/>
        <end position="820"/>
    </location>
</feature>
<evidence type="ECO:0000256" key="15">
    <source>
        <dbReference type="ARBA" id="ARBA00066879"/>
    </source>
</evidence>
<feature type="compositionally biased region" description="Basic and acidic residues" evidence="17">
    <location>
        <begin position="1006"/>
        <end position="1024"/>
    </location>
</feature>
<comment type="catalytic activity">
    <reaction evidence="14">
        <text>Endonucleolytic cleavage of single-stranded RNA in A- and U-rich regions.</text>
        <dbReference type="EC" id="3.1.26.12"/>
    </reaction>
</comment>
<evidence type="ECO:0000256" key="12">
    <source>
        <dbReference type="ARBA" id="ARBA00022842"/>
    </source>
</evidence>
<dbReference type="GO" id="GO:0005737">
    <property type="term" value="C:cytoplasm"/>
    <property type="evidence" value="ECO:0007669"/>
    <property type="project" value="UniProtKB-SubCell"/>
</dbReference>
<keyword evidence="12" id="KW-0460">Magnesium</keyword>
<feature type="compositionally biased region" description="Basic and acidic residues" evidence="17">
    <location>
        <begin position="1"/>
        <end position="13"/>
    </location>
</feature>
<dbReference type="GO" id="GO:0006397">
    <property type="term" value="P:mRNA processing"/>
    <property type="evidence" value="ECO:0007669"/>
    <property type="project" value="UniProtKB-KW"/>
</dbReference>
<keyword evidence="11" id="KW-0862">Zinc</keyword>
<evidence type="ECO:0000256" key="16">
    <source>
        <dbReference type="ARBA" id="ARBA00072999"/>
    </source>
</evidence>
<dbReference type="PANTHER" id="PTHR30001">
    <property type="entry name" value="RIBONUCLEASE"/>
    <property type="match status" value="1"/>
</dbReference>
<keyword evidence="8" id="KW-0819">tRNA processing</keyword>
<dbReference type="InterPro" id="IPR019307">
    <property type="entry name" value="RNA-bd_AU-1/RNase_E/G"/>
</dbReference>
<dbReference type="FunFam" id="2.40.50.140:FF:000066">
    <property type="entry name" value="Ribonuclease E"/>
    <property type="match status" value="1"/>
</dbReference>
<evidence type="ECO:0000313" key="20">
    <source>
        <dbReference type="Proteomes" id="UP000250197"/>
    </source>
</evidence>
<reference evidence="19 20" key="1">
    <citation type="submission" date="2017-05" db="EMBL/GenBank/DDBJ databases">
        <title>Complete genome sequence of Corynebacterium striatum KC-Na-1 isolated from Neophocaena asiaeorientalis in Korea.</title>
        <authorList>
            <person name="Kim J.H."/>
            <person name="Lee K."/>
        </authorList>
    </citation>
    <scope>NUCLEOTIDE SEQUENCE [LARGE SCALE GENOMIC DNA]</scope>
    <source>
        <strain evidence="19 20">KC-Na-01</strain>
    </source>
</reference>
<dbReference type="SUPFAM" id="SSF50249">
    <property type="entry name" value="Nucleic acid-binding proteins"/>
    <property type="match status" value="1"/>
</dbReference>
<feature type="region of interest" description="Disordered" evidence="17">
    <location>
        <begin position="1"/>
        <end position="22"/>
    </location>
</feature>
<evidence type="ECO:0000256" key="7">
    <source>
        <dbReference type="ARBA" id="ARBA00022664"/>
    </source>
</evidence>
<evidence type="ECO:0000256" key="4">
    <source>
        <dbReference type="ARBA" id="ARBA00005522"/>
    </source>
</evidence>
<evidence type="ECO:0000256" key="11">
    <source>
        <dbReference type="ARBA" id="ARBA00022833"/>
    </source>
</evidence>
<comment type="cofactor">
    <cofactor evidence="1">
        <name>Mg(2+)</name>
        <dbReference type="ChEBI" id="CHEBI:18420"/>
    </cofactor>
</comment>
<dbReference type="InterPro" id="IPR004659">
    <property type="entry name" value="RNase_E/G"/>
</dbReference>
<feature type="compositionally biased region" description="Basic and acidic residues" evidence="17">
    <location>
        <begin position="1050"/>
        <end position="1064"/>
    </location>
</feature>
<dbReference type="KEGG" id="cstr:CBE89_04000"/>
<evidence type="ECO:0000256" key="13">
    <source>
        <dbReference type="ARBA" id="ARBA00022884"/>
    </source>
</evidence>
<feature type="region of interest" description="Disordered" evidence="17">
    <location>
        <begin position="910"/>
        <end position="1132"/>
    </location>
</feature>
<keyword evidence="13" id="KW-0694">RNA-binding</keyword>
<dbReference type="InterPro" id="IPR003029">
    <property type="entry name" value="S1_domain"/>
</dbReference>
<comment type="subcellular location">
    <subcellularLocation>
        <location evidence="3">Cytoplasm</location>
    </subcellularLocation>
</comment>
<comment type="similarity">
    <text evidence="4">Belongs to the RNase E/G family.</text>
</comment>
<feature type="domain" description="S1 motif" evidence="18">
    <location>
        <begin position="390"/>
        <end position="473"/>
    </location>
</feature>
<feature type="compositionally biased region" description="Basic and acidic residues" evidence="17">
    <location>
        <begin position="848"/>
        <end position="864"/>
    </location>
</feature>
<evidence type="ECO:0000256" key="2">
    <source>
        <dbReference type="ARBA" id="ARBA00001947"/>
    </source>
</evidence>
<dbReference type="RefSeq" id="WP_086890879.1">
    <property type="nucleotide sequence ID" value="NZ_CP021252.1"/>
</dbReference>
<dbReference type="AlphaFoldDB" id="A0A2Z2IXR4"/>
<keyword evidence="9" id="KW-0479">Metal-binding</keyword>
<evidence type="ECO:0000256" key="1">
    <source>
        <dbReference type="ARBA" id="ARBA00001946"/>
    </source>
</evidence>
<evidence type="ECO:0000256" key="9">
    <source>
        <dbReference type="ARBA" id="ARBA00022723"/>
    </source>
</evidence>
<feature type="compositionally biased region" description="Basic residues" evidence="17">
    <location>
        <begin position="943"/>
        <end position="953"/>
    </location>
</feature>
<evidence type="ECO:0000256" key="14">
    <source>
        <dbReference type="ARBA" id="ARBA00050524"/>
    </source>
</evidence>
<feature type="compositionally biased region" description="Acidic residues" evidence="17">
    <location>
        <begin position="202"/>
        <end position="211"/>
    </location>
</feature>
<feature type="region of interest" description="Disordered" evidence="17">
    <location>
        <begin position="773"/>
        <end position="895"/>
    </location>
</feature>
<dbReference type="Gene3D" id="1.10.10.2480">
    <property type="match status" value="1"/>
</dbReference>
<keyword evidence="10" id="KW-0378">Hydrolase</keyword>
<evidence type="ECO:0000259" key="18">
    <source>
        <dbReference type="PROSITE" id="PS50126"/>
    </source>
</evidence>
<protein>
    <recommendedName>
        <fullName evidence="16">Ribonuclease E</fullName>
        <ecNumber evidence="15">3.1.26.12</ecNumber>
    </recommendedName>
</protein>
<keyword evidence="7" id="KW-0507">mRNA processing</keyword>
<evidence type="ECO:0000256" key="6">
    <source>
        <dbReference type="ARBA" id="ARBA00022552"/>
    </source>
</evidence>
<feature type="compositionally biased region" description="Basic residues" evidence="17">
    <location>
        <begin position="1120"/>
        <end position="1132"/>
    </location>
</feature>
<dbReference type="SMART" id="SM00316">
    <property type="entry name" value="S1"/>
    <property type="match status" value="1"/>
</dbReference>
<dbReference type="InterPro" id="IPR012340">
    <property type="entry name" value="NA-bd_OB-fold"/>
</dbReference>
<accession>A0A2Z2IXR4</accession>
<feature type="compositionally biased region" description="Polar residues" evidence="17">
    <location>
        <begin position="956"/>
        <end position="969"/>
    </location>
</feature>
<dbReference type="GO" id="GO:0006364">
    <property type="term" value="P:rRNA processing"/>
    <property type="evidence" value="ECO:0007669"/>
    <property type="project" value="UniProtKB-KW"/>
</dbReference>
<feature type="compositionally biased region" description="Basic and acidic residues" evidence="17">
    <location>
        <begin position="924"/>
        <end position="942"/>
    </location>
</feature>
<name>A0A2Z2IXR4_CORST</name>
<dbReference type="GO" id="GO:0008995">
    <property type="term" value="F:ribonuclease E activity"/>
    <property type="evidence" value="ECO:0007669"/>
    <property type="project" value="UniProtKB-EC"/>
</dbReference>
<dbReference type="Pfam" id="PF10150">
    <property type="entry name" value="RNase_E_G"/>
    <property type="match status" value="1"/>
</dbReference>
<feature type="compositionally biased region" description="Basic residues" evidence="17">
    <location>
        <begin position="112"/>
        <end position="121"/>
    </location>
</feature>
<feature type="compositionally biased region" description="Basic and acidic residues" evidence="17">
    <location>
        <begin position="283"/>
        <end position="295"/>
    </location>
</feature>
<evidence type="ECO:0000256" key="3">
    <source>
        <dbReference type="ARBA" id="ARBA00004496"/>
    </source>
</evidence>
<feature type="compositionally biased region" description="Basic and acidic residues" evidence="17">
    <location>
        <begin position="166"/>
        <end position="184"/>
    </location>
</feature>
<evidence type="ECO:0000256" key="8">
    <source>
        <dbReference type="ARBA" id="ARBA00022694"/>
    </source>
</evidence>
<feature type="region of interest" description="Disordered" evidence="17">
    <location>
        <begin position="163"/>
        <end position="329"/>
    </location>
</feature>
<feature type="compositionally biased region" description="Basic residues" evidence="17">
    <location>
        <begin position="785"/>
        <end position="794"/>
    </location>
</feature>
<evidence type="ECO:0000256" key="10">
    <source>
        <dbReference type="ARBA" id="ARBA00022801"/>
    </source>
</evidence>